<dbReference type="SUPFAM" id="SSF56219">
    <property type="entry name" value="DNase I-like"/>
    <property type="match status" value="1"/>
</dbReference>
<dbReference type="PANTHER" id="PTHR42834:SF1">
    <property type="entry name" value="ENDONUCLEASE_EXONUCLEASE_PHOSPHATASE FAMILY PROTEIN (AFU_ORTHOLOGUE AFUA_3G09210)"/>
    <property type="match status" value="1"/>
</dbReference>
<sequence length="325" mass="35827">MKHILITTIAAVLLAGCGKAQQPSASVKVKKIETLPEESGVSIMTFNTEWLLGSQAQVEALKKKDIWGLEEKDTESEIEEQHQAIATIVARHAPDILCLQEVINEVAAKRLQKALQGKDLQYDLHFLESRDTHLEQDVVFLTNKSSGNITDIKASHPIDPVYPSKCVILTCLLNGEPTAIIGLHLKAVPTEPSAVAKREKQADAVVKQLNRLSAAGYATLVLGDLNDWDPIVPDADPSEQATPTSQALKKMKDYVPGGDDELVNSLKWVEPIEKRYTFNYKGSKTVLDHILLPLGWEDRVSGVTIDHDRPDGASDHWPVILDLSR</sequence>
<gene>
    <name evidence="2" type="ORF">METZ01_LOCUS280622</name>
</gene>
<dbReference type="Pfam" id="PF03372">
    <property type="entry name" value="Exo_endo_phos"/>
    <property type="match status" value="1"/>
</dbReference>
<dbReference type="InterPro" id="IPR036691">
    <property type="entry name" value="Endo/exonu/phosph_ase_sf"/>
</dbReference>
<organism evidence="2">
    <name type="scientific">marine metagenome</name>
    <dbReference type="NCBI Taxonomy" id="408172"/>
    <lineage>
        <taxon>unclassified sequences</taxon>
        <taxon>metagenomes</taxon>
        <taxon>ecological metagenomes</taxon>
    </lineage>
</organism>
<feature type="domain" description="Endonuclease/exonuclease/phosphatase" evidence="1">
    <location>
        <begin position="79"/>
        <end position="316"/>
    </location>
</feature>
<dbReference type="PROSITE" id="PS51257">
    <property type="entry name" value="PROKAR_LIPOPROTEIN"/>
    <property type="match status" value="1"/>
</dbReference>
<dbReference type="EMBL" id="UINC01082731">
    <property type="protein sequence ID" value="SVC27768.1"/>
    <property type="molecule type" value="Genomic_DNA"/>
</dbReference>
<dbReference type="AlphaFoldDB" id="A0A382KT77"/>
<name>A0A382KT77_9ZZZZ</name>
<dbReference type="PANTHER" id="PTHR42834">
    <property type="entry name" value="ENDONUCLEASE/EXONUCLEASE/PHOSPHATASE FAMILY PROTEIN (AFU_ORTHOLOGUE AFUA_3G09210)"/>
    <property type="match status" value="1"/>
</dbReference>
<dbReference type="InterPro" id="IPR005135">
    <property type="entry name" value="Endo/exonuclease/phosphatase"/>
</dbReference>
<dbReference type="Gene3D" id="3.60.10.10">
    <property type="entry name" value="Endonuclease/exonuclease/phosphatase"/>
    <property type="match status" value="1"/>
</dbReference>
<protein>
    <recommendedName>
        <fullName evidence="1">Endonuclease/exonuclease/phosphatase domain-containing protein</fullName>
    </recommendedName>
</protein>
<evidence type="ECO:0000259" key="1">
    <source>
        <dbReference type="Pfam" id="PF03372"/>
    </source>
</evidence>
<proteinExistence type="predicted"/>
<reference evidence="2" key="1">
    <citation type="submission" date="2018-05" db="EMBL/GenBank/DDBJ databases">
        <authorList>
            <person name="Lanie J.A."/>
            <person name="Ng W.-L."/>
            <person name="Kazmierczak K.M."/>
            <person name="Andrzejewski T.M."/>
            <person name="Davidsen T.M."/>
            <person name="Wayne K.J."/>
            <person name="Tettelin H."/>
            <person name="Glass J.I."/>
            <person name="Rusch D."/>
            <person name="Podicherti R."/>
            <person name="Tsui H.-C.T."/>
            <person name="Winkler M.E."/>
        </authorList>
    </citation>
    <scope>NUCLEOTIDE SEQUENCE</scope>
</reference>
<dbReference type="GO" id="GO:0003824">
    <property type="term" value="F:catalytic activity"/>
    <property type="evidence" value="ECO:0007669"/>
    <property type="project" value="InterPro"/>
</dbReference>
<evidence type="ECO:0000313" key="2">
    <source>
        <dbReference type="EMBL" id="SVC27768.1"/>
    </source>
</evidence>
<accession>A0A382KT77</accession>